<evidence type="ECO:0000313" key="3">
    <source>
        <dbReference type="Proteomes" id="UP000284338"/>
    </source>
</evidence>
<keyword evidence="1" id="KW-0812">Transmembrane</keyword>
<keyword evidence="3" id="KW-1185">Reference proteome</keyword>
<dbReference type="EMBL" id="QYYG01000008">
    <property type="protein sequence ID" value="RJF53766.1"/>
    <property type="molecule type" value="Genomic_DNA"/>
</dbReference>
<reference evidence="2 3" key="1">
    <citation type="submission" date="2018-09" db="EMBL/GenBank/DDBJ databases">
        <title>Draft genome of a novel serratia sp. strain with antifungal activity.</title>
        <authorList>
            <person name="Dichmann S.I."/>
            <person name="Park B.P."/>
            <person name="Pathiraja D."/>
            <person name="Choi I.-G."/>
            <person name="Stougaard P."/>
            <person name="Hennessy R.C."/>
        </authorList>
    </citation>
    <scope>NUCLEOTIDE SEQUENCE [LARGE SCALE GENOMIC DNA]</scope>
    <source>
        <strain evidence="2 3">S40</strain>
    </source>
</reference>
<dbReference type="PROSITE" id="PS51257">
    <property type="entry name" value="PROKAR_LIPOPROTEIN"/>
    <property type="match status" value="1"/>
</dbReference>
<comment type="caution">
    <text evidence="2">The sequence shown here is derived from an EMBL/GenBank/DDBJ whole genome shotgun (WGS) entry which is preliminary data.</text>
</comment>
<keyword evidence="1" id="KW-1133">Transmembrane helix</keyword>
<dbReference type="AlphaFoldDB" id="A0AA93BXR8"/>
<accession>A0AA93BXR8</accession>
<protein>
    <submittedName>
        <fullName evidence="2">Uncharacterized protein</fullName>
    </submittedName>
</protein>
<name>A0AA93BXR8_9GAMM</name>
<proteinExistence type="predicted"/>
<organism evidence="2 3">
    <name type="scientific">Serratia inhibens</name>
    <dbReference type="NCBI Taxonomy" id="2338073"/>
    <lineage>
        <taxon>Bacteria</taxon>
        <taxon>Pseudomonadati</taxon>
        <taxon>Pseudomonadota</taxon>
        <taxon>Gammaproteobacteria</taxon>
        <taxon>Enterobacterales</taxon>
        <taxon>Yersiniaceae</taxon>
        <taxon>Serratia</taxon>
    </lineage>
</organism>
<dbReference type="RefSeq" id="WP_006319086.1">
    <property type="nucleotide sequence ID" value="NZ_QYYG01000008.1"/>
</dbReference>
<keyword evidence="1" id="KW-0472">Membrane</keyword>
<evidence type="ECO:0000256" key="1">
    <source>
        <dbReference type="SAM" id="Phobius"/>
    </source>
</evidence>
<gene>
    <name evidence="2" type="ORF">D4100_20390</name>
</gene>
<evidence type="ECO:0000313" key="2">
    <source>
        <dbReference type="EMBL" id="RJF53766.1"/>
    </source>
</evidence>
<feature type="transmembrane region" description="Helical" evidence="1">
    <location>
        <begin position="20"/>
        <end position="40"/>
    </location>
</feature>
<sequence length="173" mass="19868">MDKPLPLWTRRWLDLPGWKALAAQWLVLGCLALLFGMPLLHGKWQQREQTLAEQQRLIQQIEPLKQQLAQMPTLDEINLRLRQNASRPAVHDDLTQVLQRAGAALQRWQQQEKPQRQTLNLNIHYDGLLRLLEALPSSSRIDQITLEAQAEDLMAHFVLHDTPADAALVNADE</sequence>
<dbReference type="Proteomes" id="UP000284338">
    <property type="component" value="Unassembled WGS sequence"/>
</dbReference>